<reference evidence="1 2" key="1">
    <citation type="submission" date="2019-01" db="EMBL/GenBank/DDBJ databases">
        <title>Sequencing of cultivated peanut Arachis hypogaea provides insights into genome evolution and oil improvement.</title>
        <authorList>
            <person name="Chen X."/>
        </authorList>
    </citation>
    <scope>NUCLEOTIDE SEQUENCE [LARGE SCALE GENOMIC DNA]</scope>
    <source>
        <strain evidence="2">cv. Fuhuasheng</strain>
        <tissue evidence="1">Leaves</tissue>
    </source>
</reference>
<gene>
    <name evidence="1" type="ORF">Ahy_A08g040924</name>
</gene>
<evidence type="ECO:0000313" key="1">
    <source>
        <dbReference type="EMBL" id="RYR44622.1"/>
    </source>
</evidence>
<evidence type="ECO:0000313" key="2">
    <source>
        <dbReference type="Proteomes" id="UP000289738"/>
    </source>
</evidence>
<proteinExistence type="predicted"/>
<dbReference type="AlphaFoldDB" id="A0A445C119"/>
<sequence length="103" mass="11973">MDVGSNIFQGRFLSWYEEYAKDSSISIIMCLGTRRKKLKGDVVDSKKIIPCVSNSTIEKQFQQEYTNNMFKKIQAKFIKTCDCIIRTMEQDNDSICVKVDEQK</sequence>
<accession>A0A445C119</accession>
<protein>
    <recommendedName>
        <fullName evidence="3">Protein FAR1-RELATED SEQUENCE</fullName>
    </recommendedName>
</protein>
<dbReference type="Proteomes" id="UP000289738">
    <property type="component" value="Chromosome A08"/>
</dbReference>
<dbReference type="EMBL" id="SDMP01000008">
    <property type="protein sequence ID" value="RYR44622.1"/>
    <property type="molecule type" value="Genomic_DNA"/>
</dbReference>
<organism evidence="1 2">
    <name type="scientific">Arachis hypogaea</name>
    <name type="common">Peanut</name>
    <dbReference type="NCBI Taxonomy" id="3818"/>
    <lineage>
        <taxon>Eukaryota</taxon>
        <taxon>Viridiplantae</taxon>
        <taxon>Streptophyta</taxon>
        <taxon>Embryophyta</taxon>
        <taxon>Tracheophyta</taxon>
        <taxon>Spermatophyta</taxon>
        <taxon>Magnoliopsida</taxon>
        <taxon>eudicotyledons</taxon>
        <taxon>Gunneridae</taxon>
        <taxon>Pentapetalae</taxon>
        <taxon>rosids</taxon>
        <taxon>fabids</taxon>
        <taxon>Fabales</taxon>
        <taxon>Fabaceae</taxon>
        <taxon>Papilionoideae</taxon>
        <taxon>50 kb inversion clade</taxon>
        <taxon>dalbergioids sensu lato</taxon>
        <taxon>Dalbergieae</taxon>
        <taxon>Pterocarpus clade</taxon>
        <taxon>Arachis</taxon>
    </lineage>
</organism>
<name>A0A445C119_ARAHY</name>
<keyword evidence="2" id="KW-1185">Reference proteome</keyword>
<evidence type="ECO:0008006" key="3">
    <source>
        <dbReference type="Google" id="ProtNLM"/>
    </source>
</evidence>
<comment type="caution">
    <text evidence="1">The sequence shown here is derived from an EMBL/GenBank/DDBJ whole genome shotgun (WGS) entry which is preliminary data.</text>
</comment>